<keyword evidence="1" id="KW-1133">Transmembrane helix</keyword>
<protein>
    <submittedName>
        <fullName evidence="2">Uncharacterized protein</fullName>
    </submittedName>
</protein>
<evidence type="ECO:0000313" key="2">
    <source>
        <dbReference type="EMBL" id="MDQ1104759.1"/>
    </source>
</evidence>
<dbReference type="AlphaFoldDB" id="A0AAJ1TZN4"/>
<accession>A0AAJ1TZN4</accession>
<name>A0AAJ1TZN4_9ACTN</name>
<evidence type="ECO:0000256" key="1">
    <source>
        <dbReference type="SAM" id="Phobius"/>
    </source>
</evidence>
<keyword evidence="1" id="KW-0812">Transmembrane</keyword>
<feature type="transmembrane region" description="Helical" evidence="1">
    <location>
        <begin position="159"/>
        <end position="178"/>
    </location>
</feature>
<feature type="transmembrane region" description="Helical" evidence="1">
    <location>
        <begin position="42"/>
        <end position="65"/>
    </location>
</feature>
<feature type="transmembrane region" description="Helical" evidence="1">
    <location>
        <begin position="190"/>
        <end position="212"/>
    </location>
</feature>
<keyword evidence="1" id="KW-0472">Membrane</keyword>
<dbReference type="Proteomes" id="UP001239215">
    <property type="component" value="Unassembled WGS sequence"/>
</dbReference>
<sequence length="231" mass="24600">MGEVTTARRIGGLVLFVLGCAVVTGATTPVVAASDRGDLPAWGLLLAVVLFAAAVALLALLAGRLAGWRLTSNAMNPYGLSEHRGLARAGGAFFVVTMSLLQPLIVLDLSSRTRWAIGGLIVVVFVVFGGVAWPAGRARRRRVREVRRERGYRLGEQPWSWGMHVTSGVGFAVVGLVNLGNTLTADGWEFWVYGAGAAIGLGFAASAGWSAVQKWRRERIQPLPPPREEAA</sequence>
<evidence type="ECO:0000313" key="3">
    <source>
        <dbReference type="Proteomes" id="UP001239215"/>
    </source>
</evidence>
<organism evidence="2 3">
    <name type="scientific">Nocardioides zeae</name>
    <dbReference type="NCBI Taxonomy" id="1457234"/>
    <lineage>
        <taxon>Bacteria</taxon>
        <taxon>Bacillati</taxon>
        <taxon>Actinomycetota</taxon>
        <taxon>Actinomycetes</taxon>
        <taxon>Propionibacteriales</taxon>
        <taxon>Nocardioidaceae</taxon>
        <taxon>Nocardioides</taxon>
    </lineage>
</organism>
<reference evidence="2" key="1">
    <citation type="submission" date="2023-07" db="EMBL/GenBank/DDBJ databases">
        <title>Functional and genomic diversity of the sorghum phyllosphere microbiome.</title>
        <authorList>
            <person name="Shade A."/>
        </authorList>
    </citation>
    <scope>NUCLEOTIDE SEQUENCE</scope>
    <source>
        <strain evidence="2">SORGH_AS_1067</strain>
    </source>
</reference>
<feature type="transmembrane region" description="Helical" evidence="1">
    <location>
        <begin position="117"/>
        <end position="138"/>
    </location>
</feature>
<comment type="caution">
    <text evidence="2">The sequence shown here is derived from an EMBL/GenBank/DDBJ whole genome shotgun (WGS) entry which is preliminary data.</text>
</comment>
<dbReference type="RefSeq" id="WP_307200375.1">
    <property type="nucleotide sequence ID" value="NZ_JAUTAN010000001.1"/>
</dbReference>
<feature type="transmembrane region" description="Helical" evidence="1">
    <location>
        <begin position="86"/>
        <end position="105"/>
    </location>
</feature>
<proteinExistence type="predicted"/>
<gene>
    <name evidence="2" type="ORF">QE405_002043</name>
</gene>
<dbReference type="EMBL" id="JAUTAN010000001">
    <property type="protein sequence ID" value="MDQ1104759.1"/>
    <property type="molecule type" value="Genomic_DNA"/>
</dbReference>